<reference evidence="2 3" key="1">
    <citation type="submission" date="2022-05" db="EMBL/GenBank/DDBJ databases">
        <authorList>
            <consortium name="Genoscope - CEA"/>
            <person name="William W."/>
        </authorList>
    </citation>
    <scope>NUCLEOTIDE SEQUENCE [LARGE SCALE GENOMIC DNA]</scope>
</reference>
<feature type="signal peptide" evidence="1">
    <location>
        <begin position="1"/>
        <end position="24"/>
    </location>
</feature>
<sequence>MQKLLFMKWTIKFFSVTILRVKLGACVLASMNRTGKTNAKKGPKVDFNAYKDFHDREIEAHIIASFMEFAGMKSVQDKPTKCTVPQSWQSKEDKKAWLFNQIV</sequence>
<evidence type="ECO:0000313" key="2">
    <source>
        <dbReference type="EMBL" id="CAH3163452.1"/>
    </source>
</evidence>
<dbReference type="Proteomes" id="UP001159405">
    <property type="component" value="Unassembled WGS sequence"/>
</dbReference>
<feature type="chain" id="PRO_5046098209" evidence="1">
    <location>
        <begin position="25"/>
        <end position="103"/>
    </location>
</feature>
<evidence type="ECO:0000313" key="3">
    <source>
        <dbReference type="Proteomes" id="UP001159405"/>
    </source>
</evidence>
<comment type="caution">
    <text evidence="2">The sequence shown here is derived from an EMBL/GenBank/DDBJ whole genome shotgun (WGS) entry which is preliminary data.</text>
</comment>
<dbReference type="EMBL" id="CALNXK010000126">
    <property type="protein sequence ID" value="CAH3163452.1"/>
    <property type="molecule type" value="Genomic_DNA"/>
</dbReference>
<keyword evidence="3" id="KW-1185">Reference proteome</keyword>
<organism evidence="2 3">
    <name type="scientific">Porites lobata</name>
    <dbReference type="NCBI Taxonomy" id="104759"/>
    <lineage>
        <taxon>Eukaryota</taxon>
        <taxon>Metazoa</taxon>
        <taxon>Cnidaria</taxon>
        <taxon>Anthozoa</taxon>
        <taxon>Hexacorallia</taxon>
        <taxon>Scleractinia</taxon>
        <taxon>Fungiina</taxon>
        <taxon>Poritidae</taxon>
        <taxon>Porites</taxon>
    </lineage>
</organism>
<name>A0ABN8QFZ8_9CNID</name>
<keyword evidence="1" id="KW-0732">Signal</keyword>
<gene>
    <name evidence="2" type="ORF">PLOB_00005829</name>
</gene>
<accession>A0ABN8QFZ8</accession>
<protein>
    <submittedName>
        <fullName evidence="2">Uncharacterized protein</fullName>
    </submittedName>
</protein>
<proteinExistence type="predicted"/>
<evidence type="ECO:0000256" key="1">
    <source>
        <dbReference type="SAM" id="SignalP"/>
    </source>
</evidence>